<keyword evidence="3" id="KW-0201">Cytochrome c-type biogenesis</keyword>
<dbReference type="GO" id="GO:0017004">
    <property type="term" value="P:cytochrome complex assembly"/>
    <property type="evidence" value="ECO:0007669"/>
    <property type="project" value="UniProtKB-KW"/>
</dbReference>
<keyword evidence="4 6" id="KW-1133">Transmembrane helix</keyword>
<evidence type="ECO:0000313" key="9">
    <source>
        <dbReference type="Proteomes" id="UP000232196"/>
    </source>
</evidence>
<keyword evidence="2 6" id="KW-0812">Transmembrane</keyword>
<evidence type="ECO:0000256" key="3">
    <source>
        <dbReference type="ARBA" id="ARBA00022748"/>
    </source>
</evidence>
<comment type="subcellular location">
    <subcellularLocation>
        <location evidence="1">Membrane</location>
        <topology evidence="1">Multi-pass membrane protein</topology>
    </subcellularLocation>
</comment>
<evidence type="ECO:0000256" key="1">
    <source>
        <dbReference type="ARBA" id="ARBA00004141"/>
    </source>
</evidence>
<keyword evidence="5 6" id="KW-0472">Membrane</keyword>
<dbReference type="PANTHER" id="PTHR30071:SF1">
    <property type="entry name" value="CYTOCHROME B_B6 PROTEIN-RELATED"/>
    <property type="match status" value="1"/>
</dbReference>
<keyword evidence="9" id="KW-1185">Reference proteome</keyword>
<comment type="caution">
    <text evidence="8">The sequence shown here is derived from an EMBL/GenBank/DDBJ whole genome shotgun (WGS) entry which is preliminary data.</text>
</comment>
<feature type="domain" description="Cytochrome c assembly protein" evidence="7">
    <location>
        <begin position="14"/>
        <end position="170"/>
    </location>
</feature>
<accession>A0A2M9XDE1</accession>
<dbReference type="OrthoDB" id="9814290at2"/>
<dbReference type="AlphaFoldDB" id="A0A2M9XDE1"/>
<dbReference type="InterPro" id="IPR045062">
    <property type="entry name" value="Cyt_c_biogenesis_CcsA/CcmC"/>
</dbReference>
<proteinExistence type="predicted"/>
<feature type="transmembrane region" description="Helical" evidence="6">
    <location>
        <begin position="146"/>
        <end position="167"/>
    </location>
</feature>
<feature type="transmembrane region" description="Helical" evidence="6">
    <location>
        <begin position="85"/>
        <end position="108"/>
    </location>
</feature>
<dbReference type="Proteomes" id="UP000232196">
    <property type="component" value="Unassembled WGS sequence"/>
</dbReference>
<dbReference type="Pfam" id="PF01578">
    <property type="entry name" value="Cytochrom_C_asm"/>
    <property type="match status" value="1"/>
</dbReference>
<reference evidence="8 9" key="1">
    <citation type="submission" date="2017-07" db="EMBL/GenBank/DDBJ databases">
        <title>Leptospira spp. isolated from tropical soils.</title>
        <authorList>
            <person name="Thibeaux R."/>
            <person name="Iraola G."/>
            <person name="Ferres I."/>
            <person name="Bierque E."/>
            <person name="Girault D."/>
            <person name="Soupe-Gilbert M.-E."/>
            <person name="Picardeau M."/>
            <person name="Goarant C."/>
        </authorList>
    </citation>
    <scope>NUCLEOTIDE SEQUENCE [LARGE SCALE GENOMIC DNA]</scope>
    <source>
        <strain evidence="8 9">MCA1-C-A1</strain>
    </source>
</reference>
<protein>
    <submittedName>
        <fullName evidence="8">ABC transporter permease</fullName>
    </submittedName>
</protein>
<feature type="transmembrane region" description="Helical" evidence="6">
    <location>
        <begin position="192"/>
        <end position="212"/>
    </location>
</feature>
<dbReference type="PANTHER" id="PTHR30071">
    <property type="entry name" value="HEME EXPORTER PROTEIN C"/>
    <property type="match status" value="1"/>
</dbReference>
<dbReference type="GO" id="GO:0020037">
    <property type="term" value="F:heme binding"/>
    <property type="evidence" value="ECO:0007669"/>
    <property type="project" value="InterPro"/>
</dbReference>
<feature type="transmembrane region" description="Helical" evidence="6">
    <location>
        <begin position="120"/>
        <end position="139"/>
    </location>
</feature>
<gene>
    <name evidence="8" type="ORF">CH357_08730</name>
</gene>
<evidence type="ECO:0000259" key="7">
    <source>
        <dbReference type="Pfam" id="PF01578"/>
    </source>
</evidence>
<dbReference type="EMBL" id="NPDN01000004">
    <property type="protein sequence ID" value="PJZ25725.1"/>
    <property type="molecule type" value="Genomic_DNA"/>
</dbReference>
<dbReference type="RefSeq" id="WP_100706367.1">
    <property type="nucleotide sequence ID" value="NZ_NPDL01000001.1"/>
</dbReference>
<sequence length="227" mass="26071">MNIRLLHPAWDWILALLFLSIFPFAVLLSLYYPNVILEQGISHRIFYFHVPVAWVALYGPGISSICAVAYLVTKDRIWDTLSLSANKISLLFAIGVLFSGPIWAYLAWGTPWDTTDARLNSFFVLVLSLVAYFLLRFLVLDQTKKYIFSAFLSLFCSVNALLTWGAIRWMDNPGNHPSSVLGKKGMDPDMRISFWLGILAYHLLFLILYRIVYRLDKIKAVREELLD</sequence>
<dbReference type="GO" id="GO:0005886">
    <property type="term" value="C:plasma membrane"/>
    <property type="evidence" value="ECO:0007669"/>
    <property type="project" value="TreeGrafter"/>
</dbReference>
<evidence type="ECO:0000256" key="6">
    <source>
        <dbReference type="SAM" id="Phobius"/>
    </source>
</evidence>
<organism evidence="8 9">
    <name type="scientific">Leptospira hartskeerlii</name>
    <dbReference type="NCBI Taxonomy" id="2023177"/>
    <lineage>
        <taxon>Bacteria</taxon>
        <taxon>Pseudomonadati</taxon>
        <taxon>Spirochaetota</taxon>
        <taxon>Spirochaetia</taxon>
        <taxon>Leptospirales</taxon>
        <taxon>Leptospiraceae</taxon>
        <taxon>Leptospira</taxon>
    </lineage>
</organism>
<evidence type="ECO:0000256" key="5">
    <source>
        <dbReference type="ARBA" id="ARBA00023136"/>
    </source>
</evidence>
<evidence type="ECO:0000313" key="8">
    <source>
        <dbReference type="EMBL" id="PJZ25725.1"/>
    </source>
</evidence>
<name>A0A2M9XDE1_9LEPT</name>
<dbReference type="InterPro" id="IPR002541">
    <property type="entry name" value="Cyt_c_assembly"/>
</dbReference>
<feature type="transmembrane region" description="Helical" evidence="6">
    <location>
        <begin position="52"/>
        <end position="73"/>
    </location>
</feature>
<evidence type="ECO:0000256" key="2">
    <source>
        <dbReference type="ARBA" id="ARBA00022692"/>
    </source>
</evidence>
<feature type="transmembrane region" description="Helical" evidence="6">
    <location>
        <begin position="12"/>
        <end position="32"/>
    </location>
</feature>
<evidence type="ECO:0000256" key="4">
    <source>
        <dbReference type="ARBA" id="ARBA00022989"/>
    </source>
</evidence>